<evidence type="ECO:0000313" key="3">
    <source>
        <dbReference type="Proteomes" id="UP000199391"/>
    </source>
</evidence>
<gene>
    <name evidence="2" type="ORF">SAMN05216552_103027</name>
</gene>
<dbReference type="Proteomes" id="UP000199391">
    <property type="component" value="Unassembled WGS sequence"/>
</dbReference>
<dbReference type="STRING" id="1035707.SAMN05216552_103027"/>
<dbReference type="EMBL" id="FPBO01000030">
    <property type="protein sequence ID" value="SFV09525.1"/>
    <property type="molecule type" value="Genomic_DNA"/>
</dbReference>
<dbReference type="RefSeq" id="WP_093558381.1">
    <property type="nucleotide sequence ID" value="NZ_FPBO01000030.1"/>
</dbReference>
<accession>A0A1I7LIM5</accession>
<feature type="region of interest" description="Disordered" evidence="1">
    <location>
        <begin position="24"/>
        <end position="45"/>
    </location>
</feature>
<organism evidence="2 3">
    <name type="scientific">Pseudoduganella namucuonensis</name>
    <dbReference type="NCBI Taxonomy" id="1035707"/>
    <lineage>
        <taxon>Bacteria</taxon>
        <taxon>Pseudomonadati</taxon>
        <taxon>Pseudomonadota</taxon>
        <taxon>Betaproteobacteria</taxon>
        <taxon>Burkholderiales</taxon>
        <taxon>Oxalobacteraceae</taxon>
        <taxon>Telluria group</taxon>
        <taxon>Pseudoduganella</taxon>
    </lineage>
</organism>
<protein>
    <recommendedName>
        <fullName evidence="4">Deaminase</fullName>
    </recommendedName>
</protein>
<feature type="compositionally biased region" description="Basic and acidic residues" evidence="1">
    <location>
        <begin position="30"/>
        <end position="45"/>
    </location>
</feature>
<sequence length="115" mass="12482">MSRILFWLALAFLVVAAIRTKLRQAKRQQQMRDDPREAARVEAERAAAARAEAMRDAADRGPSMRAGARAAVDQAGPAETMLCCAHCGVYFPASENVAVDGRDFCSQAHAPLPAR</sequence>
<evidence type="ECO:0000313" key="2">
    <source>
        <dbReference type="EMBL" id="SFV09525.1"/>
    </source>
</evidence>
<dbReference type="AlphaFoldDB" id="A0A1I7LIM5"/>
<name>A0A1I7LIM5_9BURK</name>
<evidence type="ECO:0008006" key="4">
    <source>
        <dbReference type="Google" id="ProtNLM"/>
    </source>
</evidence>
<evidence type="ECO:0000256" key="1">
    <source>
        <dbReference type="SAM" id="MobiDB-lite"/>
    </source>
</evidence>
<dbReference type="InterPro" id="IPR049708">
    <property type="entry name" value="PP0621-like"/>
</dbReference>
<dbReference type="OrthoDB" id="9814432at2"/>
<proteinExistence type="predicted"/>
<keyword evidence="3" id="KW-1185">Reference proteome</keyword>
<dbReference type="NCBIfam" id="NF041023">
    <property type="entry name" value="PP0621_fam"/>
    <property type="match status" value="1"/>
</dbReference>
<reference evidence="3" key="1">
    <citation type="submission" date="2016-10" db="EMBL/GenBank/DDBJ databases">
        <authorList>
            <person name="Varghese N."/>
            <person name="Submissions S."/>
        </authorList>
    </citation>
    <scope>NUCLEOTIDE SEQUENCE [LARGE SCALE GENOMIC DNA]</scope>
    <source>
        <strain evidence="3">CGMCC 1.11014</strain>
    </source>
</reference>